<accession>A0A0T9RUF3</accession>
<name>A0A0T9RUF3_9GAMM</name>
<feature type="chain" id="PRO_5006696444" evidence="1">
    <location>
        <begin position="27"/>
        <end position="317"/>
    </location>
</feature>
<reference evidence="2 3" key="1">
    <citation type="submission" date="2015-03" db="EMBL/GenBank/DDBJ databases">
        <authorList>
            <person name="Murphy D."/>
        </authorList>
    </citation>
    <scope>NUCLEOTIDE SEQUENCE [LARGE SCALE GENOMIC DNA]</scope>
    <source>
        <strain evidence="2 3">Y233</strain>
    </source>
</reference>
<proteinExistence type="predicted"/>
<feature type="signal peptide" evidence="1">
    <location>
        <begin position="1"/>
        <end position="26"/>
    </location>
</feature>
<dbReference type="InterPro" id="IPR009649">
    <property type="entry name" value="TraU"/>
</dbReference>
<organism evidence="2 3">
    <name type="scientific">Yersinia similis</name>
    <dbReference type="NCBI Taxonomy" id="367190"/>
    <lineage>
        <taxon>Bacteria</taxon>
        <taxon>Pseudomonadati</taxon>
        <taxon>Pseudomonadota</taxon>
        <taxon>Gammaproteobacteria</taxon>
        <taxon>Enterobacterales</taxon>
        <taxon>Yersiniaceae</taxon>
        <taxon>Yersinia</taxon>
    </lineage>
</organism>
<gene>
    <name evidence="2" type="ORF">ERS008667_04427</name>
</gene>
<dbReference type="AlphaFoldDB" id="A0A0T9RUF3"/>
<dbReference type="NCBIfam" id="TIGR03756">
    <property type="entry name" value="conj_TIGR03756"/>
    <property type="match status" value="1"/>
</dbReference>
<dbReference type="RefSeq" id="WP_049602111.1">
    <property type="nucleotide sequence ID" value="NZ_CPZI01000008.1"/>
</dbReference>
<dbReference type="InterPro" id="IPR026331">
    <property type="entry name" value="PFL_4710"/>
</dbReference>
<protein>
    <submittedName>
        <fullName evidence="2">Integrating conjugative element protein, PFL_4710 family</fullName>
    </submittedName>
</protein>
<keyword evidence="1" id="KW-0732">Signal</keyword>
<evidence type="ECO:0000313" key="2">
    <source>
        <dbReference type="EMBL" id="CNI82849.1"/>
    </source>
</evidence>
<evidence type="ECO:0000313" key="3">
    <source>
        <dbReference type="Proteomes" id="UP000038204"/>
    </source>
</evidence>
<dbReference type="Pfam" id="PF06834">
    <property type="entry name" value="TraU"/>
    <property type="match status" value="1"/>
</dbReference>
<dbReference type="Proteomes" id="UP000038204">
    <property type="component" value="Unassembled WGS sequence"/>
</dbReference>
<sequence length="317" mass="34551">MKRGPLRHHRLTTALLVCSAAQPLTASGINSAQIIAGSLSPGCLEYRVSGICYWLFCSAWGCKIRTSVRVSHYVPNVVISSYAQAGANPWSEVAVLGSGISGVAQGGGNNEQKRGARKNNLRFKNTDAIGHPALAAPMFNHFLGSMGYSCAGSARPFMPYFISTLDGLVWRSGLPESLYPEAVIPGSREIGSTMAGNLWGHIYPRSGFVTQVDDYKAAAVIAQRTADIITRTGQIHVYNPMTVNKRDGYWPPEPVTENTGTKNHQWQQLVPTVSSSCAVFPHHNNPIAADGAYAWALWQPYSCCKKRGQRFLFSTRF</sequence>
<evidence type="ECO:0000256" key="1">
    <source>
        <dbReference type="SAM" id="SignalP"/>
    </source>
</evidence>
<dbReference type="EMBL" id="CQBK01000095">
    <property type="protein sequence ID" value="CNI82849.1"/>
    <property type="molecule type" value="Genomic_DNA"/>
</dbReference>